<dbReference type="Gene3D" id="3.10.10.10">
    <property type="entry name" value="HIV Type 1 Reverse Transcriptase, subunit A, domain 1"/>
    <property type="match status" value="1"/>
</dbReference>
<dbReference type="SUPFAM" id="SSF56672">
    <property type="entry name" value="DNA/RNA polymerases"/>
    <property type="match status" value="1"/>
</dbReference>
<evidence type="ECO:0000313" key="3">
    <source>
        <dbReference type="Proteomes" id="UP000765509"/>
    </source>
</evidence>
<dbReference type="EMBL" id="AVOT02001501">
    <property type="protein sequence ID" value="MBW0467152.1"/>
    <property type="molecule type" value="Genomic_DNA"/>
</dbReference>
<organism evidence="2 3">
    <name type="scientific">Austropuccinia psidii MF-1</name>
    <dbReference type="NCBI Taxonomy" id="1389203"/>
    <lineage>
        <taxon>Eukaryota</taxon>
        <taxon>Fungi</taxon>
        <taxon>Dikarya</taxon>
        <taxon>Basidiomycota</taxon>
        <taxon>Pucciniomycotina</taxon>
        <taxon>Pucciniomycetes</taxon>
        <taxon>Pucciniales</taxon>
        <taxon>Sphaerophragmiaceae</taxon>
        <taxon>Austropuccinia</taxon>
    </lineage>
</organism>
<dbReference type="CDD" id="cd01647">
    <property type="entry name" value="RT_LTR"/>
    <property type="match status" value="1"/>
</dbReference>
<feature type="domain" description="Reverse transcriptase" evidence="1">
    <location>
        <begin position="225"/>
        <end position="381"/>
    </location>
</feature>
<dbReference type="InterPro" id="IPR000477">
    <property type="entry name" value="RT_dom"/>
</dbReference>
<evidence type="ECO:0000259" key="1">
    <source>
        <dbReference type="Pfam" id="PF00078"/>
    </source>
</evidence>
<dbReference type="PANTHER" id="PTHR24559">
    <property type="entry name" value="TRANSPOSON TY3-I GAG-POL POLYPROTEIN"/>
    <property type="match status" value="1"/>
</dbReference>
<protein>
    <recommendedName>
        <fullName evidence="1">Reverse transcriptase domain-containing protein</fullName>
    </recommendedName>
</protein>
<dbReference type="Pfam" id="PF00078">
    <property type="entry name" value="RVT_1"/>
    <property type="match status" value="1"/>
</dbReference>
<dbReference type="InterPro" id="IPR053134">
    <property type="entry name" value="RNA-dir_DNA_polymerase"/>
</dbReference>
<dbReference type="OrthoDB" id="9950135at2759"/>
<comment type="caution">
    <text evidence="2">The sequence shown here is derived from an EMBL/GenBank/DDBJ whole genome shotgun (WGS) entry which is preliminary data.</text>
</comment>
<dbReference type="Proteomes" id="UP000765509">
    <property type="component" value="Unassembled WGS sequence"/>
</dbReference>
<accession>A0A9Q3BKU1</accession>
<evidence type="ECO:0000313" key="2">
    <source>
        <dbReference type="EMBL" id="MBW0467152.1"/>
    </source>
</evidence>
<proteinExistence type="predicted"/>
<sequence length="388" mass="45300">MGYIHRAPANLSVLIDEEKHPLIIYTGESFSVVARNYLDENFPQWSTVVLPTKANNLTSASGKMNSLGIITKKPIIPHRKLNIRLEPELLVLNNSQVRVYILGKYYHKMYGIDICNSKNRKLTFGTDKKEKFSFYIHIIQSPTGLALETLLKEFKIKGHEIGLFLDVERTYPPILRRFPYPARLETRKEIEKHINELLDMEVIKKIGHNEIVEVATPVLITWNYGKYRLFRDFRAMNNYKKAERYPIPRIPHALDKLDKAKFITKMYCVKGFHQNEVIPSSIKLLGIICHMGIYEYTRIPFGIKNAPAHFKRIMDNIFEKDIWDGWIVVYIDDIIIHSLKWENNVKYLDRVLGKFTSKNLKISLKKCHFSQQELFALGHKVSGLRLEV</sequence>
<dbReference type="InterPro" id="IPR043128">
    <property type="entry name" value="Rev_trsase/Diguanyl_cyclase"/>
</dbReference>
<dbReference type="InterPro" id="IPR043502">
    <property type="entry name" value="DNA/RNA_pol_sf"/>
</dbReference>
<dbReference type="Gene3D" id="3.30.70.270">
    <property type="match status" value="1"/>
</dbReference>
<reference evidence="2" key="1">
    <citation type="submission" date="2021-03" db="EMBL/GenBank/DDBJ databases">
        <title>Draft genome sequence of rust myrtle Austropuccinia psidii MF-1, a brazilian biotype.</title>
        <authorList>
            <person name="Quecine M.C."/>
            <person name="Pachon D.M.R."/>
            <person name="Bonatelli M.L."/>
            <person name="Correr F.H."/>
            <person name="Franceschini L.M."/>
            <person name="Leite T.F."/>
            <person name="Margarido G.R.A."/>
            <person name="Almeida C.A."/>
            <person name="Ferrarezi J.A."/>
            <person name="Labate C.A."/>
        </authorList>
    </citation>
    <scope>NUCLEOTIDE SEQUENCE</scope>
    <source>
        <strain evidence="2">MF-1</strain>
    </source>
</reference>
<dbReference type="AlphaFoldDB" id="A0A9Q3BKU1"/>
<dbReference type="PANTHER" id="PTHR24559:SF454">
    <property type="entry name" value="RIBONUCLEASE H"/>
    <property type="match status" value="1"/>
</dbReference>
<name>A0A9Q3BKU1_9BASI</name>
<gene>
    <name evidence="2" type="ORF">O181_006867</name>
</gene>
<keyword evidence="3" id="KW-1185">Reference proteome</keyword>